<reference evidence="2 3" key="3">
    <citation type="submission" date="2017-03" db="EMBL/GenBank/DDBJ databases">
        <authorList>
            <person name="Regsiter A."/>
            <person name="William W."/>
        </authorList>
    </citation>
    <scope>NUCLEOTIDE SEQUENCE [LARGE SCALE GENOMIC DNA]</scope>
    <source>
        <strain evidence="2">PRJEB5721</strain>
    </source>
</reference>
<accession>A0A060UVM8</accession>
<organism evidence="1">
    <name type="scientific">Acidithiobacillus ferrivorans</name>
    <dbReference type="NCBI Taxonomy" id="160808"/>
    <lineage>
        <taxon>Bacteria</taxon>
        <taxon>Pseudomonadati</taxon>
        <taxon>Pseudomonadota</taxon>
        <taxon>Acidithiobacillia</taxon>
        <taxon>Acidithiobacillales</taxon>
        <taxon>Acidithiobacillaceae</taxon>
        <taxon>Acidithiobacillus</taxon>
    </lineage>
</organism>
<reference evidence="1" key="2">
    <citation type="submission" date="2014-07" db="EMBL/GenBank/DDBJ databases">
        <title>Initial genome analysis of the psychrotolerant acidophile Acidithiobacillus ferrivorans CF27: insights into iron and sulfur oxidation pathways and into biofilm formation.</title>
        <authorList>
            <person name="Talla E."/>
            <person name="Hedrich S."/>
            <person name="Mangenot S."/>
            <person name="Ji B."/>
            <person name="Johnson D.B."/>
            <person name="Barbe V."/>
            <person name="Bonnefoy V."/>
        </authorList>
    </citation>
    <scope>NUCLEOTIDE SEQUENCE [LARGE SCALE GENOMIC DNA]</scope>
    <source>
        <strain evidence="1">CF27</strain>
    </source>
</reference>
<dbReference type="Proteomes" id="UP000193925">
    <property type="component" value="Chromosome AFERRI"/>
</dbReference>
<keyword evidence="3" id="KW-1185">Reference proteome</keyword>
<dbReference type="RefSeq" id="WP_035193158.1">
    <property type="nucleotide sequence ID" value="NZ_CCCS020000035.1"/>
</dbReference>
<evidence type="ECO:0000313" key="3">
    <source>
        <dbReference type="Proteomes" id="UP000193925"/>
    </source>
</evidence>
<evidence type="ECO:0000313" key="2">
    <source>
        <dbReference type="EMBL" id="SMH64635.1"/>
    </source>
</evidence>
<dbReference type="EMBL" id="CCCS020000035">
    <property type="protein sequence ID" value="CDQ10604.1"/>
    <property type="molecule type" value="Genomic_DNA"/>
</dbReference>
<proteinExistence type="predicted"/>
<gene>
    <name evidence="2" type="ORF">AFERRI_10669</name>
    <name evidence="1" type="ORF">AFERRI_400385</name>
</gene>
<reference evidence="1" key="1">
    <citation type="submission" date="2014-03" db="EMBL/GenBank/DDBJ databases">
        <authorList>
            <person name="Genoscope - CEA"/>
        </authorList>
    </citation>
    <scope>NUCLEOTIDE SEQUENCE [LARGE SCALE GENOMIC DNA]</scope>
    <source>
        <strain evidence="1">CF27</strain>
    </source>
</reference>
<name>A0A060UVM8_9PROT</name>
<evidence type="ECO:0000313" key="1">
    <source>
        <dbReference type="EMBL" id="CDQ10604.1"/>
    </source>
</evidence>
<dbReference type="AlphaFoldDB" id="A0A060UVM8"/>
<sequence length="78" mass="9217">MNKVDSPPRPLFLQRIHEREAAEKRKAEEERKCLTLLALDVALVVLKANQRRPDCRHHSRPRKKDIWSHIGDFVFGDF</sequence>
<dbReference type="EMBL" id="LT841305">
    <property type="protein sequence ID" value="SMH64635.1"/>
    <property type="molecule type" value="Genomic_DNA"/>
</dbReference>
<protein>
    <submittedName>
        <fullName evidence="1">Uncharacterized protein</fullName>
    </submittedName>
</protein>